<keyword evidence="4" id="KW-1185">Reference proteome</keyword>
<dbReference type="KEGG" id="vg:24608019"/>
<keyword evidence="2" id="KW-0472">Membrane</keyword>
<protein>
    <submittedName>
        <fullName evidence="3">Uncharacterized protein</fullName>
    </submittedName>
</protein>
<dbReference type="EMBL" id="KM236246">
    <property type="protein sequence ID" value="AIW03443.1"/>
    <property type="molecule type" value="Genomic_DNA"/>
</dbReference>
<dbReference type="GeneID" id="24608019"/>
<evidence type="ECO:0000313" key="4">
    <source>
        <dbReference type="Proteomes" id="UP000030207"/>
    </source>
</evidence>
<proteinExistence type="predicted"/>
<sequence>MTEQNNYYVERLKSLEDTIQDHKADIKELKDVVQELREIVRDIDKNAAIEIEKRSHMEFRIEQLQKEIELLEANGVKSGDKQRALVENTLMVLLGGLISYLFGLISGK</sequence>
<feature type="transmembrane region" description="Helical" evidence="2">
    <location>
        <begin position="85"/>
        <end position="105"/>
    </location>
</feature>
<evidence type="ECO:0000313" key="3">
    <source>
        <dbReference type="EMBL" id="AIW03443.1"/>
    </source>
</evidence>
<dbReference type="Proteomes" id="UP000030207">
    <property type="component" value="Segment"/>
</dbReference>
<keyword evidence="2" id="KW-0812">Transmembrane</keyword>
<gene>
    <name evidence="3" type="ORF">CPT_Moonbeam45</name>
</gene>
<reference evidence="3 4" key="1">
    <citation type="submission" date="2014-07" db="EMBL/GenBank/DDBJ databases">
        <title>Complete Genome of Bacillus megaterium Myophage Moonbeam.</title>
        <authorList>
            <person name="Cadungog J.N."/>
            <person name="Khatemi B.E."/>
            <person name="Hernandez A.C."/>
            <person name="Everett G.F.K."/>
        </authorList>
    </citation>
    <scope>NUCLEOTIDE SEQUENCE [LARGE SCALE GENOMIC DNA]</scope>
</reference>
<evidence type="ECO:0000256" key="2">
    <source>
        <dbReference type="SAM" id="Phobius"/>
    </source>
</evidence>
<keyword evidence="2" id="KW-1133">Transmembrane helix</keyword>
<dbReference type="RefSeq" id="YP_009151608.1">
    <property type="nucleotide sequence ID" value="NC_027374.1"/>
</dbReference>
<name>A0A0A0RV19_9CAUD</name>
<organism evidence="3 4">
    <name type="scientific">Bacillus phage Moonbeam</name>
    <dbReference type="NCBI Taxonomy" id="1540091"/>
    <lineage>
        <taxon>Viruses</taxon>
        <taxon>Duplodnaviria</taxon>
        <taxon>Heunggongvirae</taxon>
        <taxon>Uroviricota</taxon>
        <taxon>Caudoviricetes</taxon>
        <taxon>Herelleviridae</taxon>
        <taxon>Bastillevirinae</taxon>
        <taxon>Moonbeamvirus</taxon>
        <taxon>Moonbeamvirus moonbeam</taxon>
    </lineage>
</organism>
<feature type="coiled-coil region" evidence="1">
    <location>
        <begin position="12"/>
        <end position="74"/>
    </location>
</feature>
<dbReference type="OrthoDB" id="18906at10239"/>
<accession>A0A0A0RV19</accession>
<evidence type="ECO:0000256" key="1">
    <source>
        <dbReference type="SAM" id="Coils"/>
    </source>
</evidence>
<keyword evidence="1" id="KW-0175">Coiled coil</keyword>